<feature type="region of interest" description="Disordered" evidence="5">
    <location>
        <begin position="643"/>
        <end position="754"/>
    </location>
</feature>
<feature type="region of interest" description="Disordered" evidence="5">
    <location>
        <begin position="609"/>
        <end position="631"/>
    </location>
</feature>
<accession>A0AAF0Q3N3</accession>
<feature type="compositionally biased region" description="Polar residues" evidence="5">
    <location>
        <begin position="689"/>
        <end position="706"/>
    </location>
</feature>
<dbReference type="PROSITE" id="PS50966">
    <property type="entry name" value="ZF_SWIM"/>
    <property type="match status" value="1"/>
</dbReference>
<dbReference type="PANTHER" id="PTHR31973">
    <property type="entry name" value="POLYPROTEIN, PUTATIVE-RELATED"/>
    <property type="match status" value="1"/>
</dbReference>
<evidence type="ECO:0000256" key="3">
    <source>
        <dbReference type="ARBA" id="ARBA00022833"/>
    </source>
</evidence>
<keyword evidence="3" id="KW-0862">Zinc</keyword>
<dbReference type="Pfam" id="PF03108">
    <property type="entry name" value="DBD_Tnp_Mut"/>
    <property type="match status" value="1"/>
</dbReference>
<dbReference type="GO" id="GO:0008270">
    <property type="term" value="F:zinc ion binding"/>
    <property type="evidence" value="ECO:0007669"/>
    <property type="project" value="UniProtKB-KW"/>
</dbReference>
<feature type="compositionally biased region" description="Basic and acidic residues" evidence="5">
    <location>
        <begin position="835"/>
        <end position="852"/>
    </location>
</feature>
<dbReference type="InterPro" id="IPR006564">
    <property type="entry name" value="Znf_PMZ"/>
</dbReference>
<dbReference type="InterPro" id="IPR007527">
    <property type="entry name" value="Znf_SWIM"/>
</dbReference>
<dbReference type="EMBL" id="CP133613">
    <property type="protein sequence ID" value="WMV15898.1"/>
    <property type="molecule type" value="Genomic_DNA"/>
</dbReference>
<evidence type="ECO:0000259" key="6">
    <source>
        <dbReference type="PROSITE" id="PS50966"/>
    </source>
</evidence>
<reference evidence="7" key="1">
    <citation type="submission" date="2023-08" db="EMBL/GenBank/DDBJ databases">
        <title>A de novo genome assembly of Solanum verrucosum Schlechtendal, a Mexican diploid species geographically isolated from the other diploid A-genome species in potato relatives.</title>
        <authorList>
            <person name="Hosaka K."/>
        </authorList>
    </citation>
    <scope>NUCLEOTIDE SEQUENCE</scope>
    <source>
        <tissue evidence="7">Young leaves</tissue>
    </source>
</reference>
<dbReference type="InterPro" id="IPR004332">
    <property type="entry name" value="Transposase_MuDR"/>
</dbReference>
<keyword evidence="2 4" id="KW-0863">Zinc-finger</keyword>
<keyword evidence="1" id="KW-0479">Metal-binding</keyword>
<evidence type="ECO:0000256" key="5">
    <source>
        <dbReference type="SAM" id="MobiDB-lite"/>
    </source>
</evidence>
<evidence type="ECO:0000256" key="1">
    <source>
        <dbReference type="ARBA" id="ARBA00022723"/>
    </source>
</evidence>
<feature type="compositionally biased region" description="Basic residues" evidence="5">
    <location>
        <begin position="853"/>
        <end position="863"/>
    </location>
</feature>
<dbReference type="AlphaFoldDB" id="A0AAF0Q3N3"/>
<evidence type="ECO:0000256" key="2">
    <source>
        <dbReference type="ARBA" id="ARBA00022771"/>
    </source>
</evidence>
<feature type="region of interest" description="Disordered" evidence="5">
    <location>
        <begin position="829"/>
        <end position="863"/>
    </location>
</feature>
<dbReference type="PANTHER" id="PTHR31973:SF189">
    <property type="entry name" value="TRANSPOSASE, MUDR, PLANT, MULE TRANSPOSASE DOMAIN PROTEIN-RELATED"/>
    <property type="match status" value="1"/>
</dbReference>
<feature type="domain" description="SWIM-type" evidence="6">
    <location>
        <begin position="527"/>
        <end position="559"/>
    </location>
</feature>
<evidence type="ECO:0000256" key="4">
    <source>
        <dbReference type="PROSITE-ProRule" id="PRU00325"/>
    </source>
</evidence>
<proteinExistence type="predicted"/>
<keyword evidence="8" id="KW-1185">Reference proteome</keyword>
<evidence type="ECO:0000313" key="7">
    <source>
        <dbReference type="EMBL" id="WMV15898.1"/>
    </source>
</evidence>
<gene>
    <name evidence="7" type="ORF">MTR67_009283</name>
</gene>
<dbReference type="Proteomes" id="UP001234989">
    <property type="component" value="Chromosome 2"/>
</dbReference>
<feature type="compositionally biased region" description="Basic and acidic residues" evidence="5">
    <location>
        <begin position="618"/>
        <end position="628"/>
    </location>
</feature>
<name>A0AAF0Q3N3_SOLVR</name>
<organism evidence="7 8">
    <name type="scientific">Solanum verrucosum</name>
    <dbReference type="NCBI Taxonomy" id="315347"/>
    <lineage>
        <taxon>Eukaryota</taxon>
        <taxon>Viridiplantae</taxon>
        <taxon>Streptophyta</taxon>
        <taxon>Embryophyta</taxon>
        <taxon>Tracheophyta</taxon>
        <taxon>Spermatophyta</taxon>
        <taxon>Magnoliopsida</taxon>
        <taxon>eudicotyledons</taxon>
        <taxon>Gunneridae</taxon>
        <taxon>Pentapetalae</taxon>
        <taxon>asterids</taxon>
        <taxon>lamiids</taxon>
        <taxon>Solanales</taxon>
        <taxon>Solanaceae</taxon>
        <taxon>Solanoideae</taxon>
        <taxon>Solaneae</taxon>
        <taxon>Solanum</taxon>
    </lineage>
</organism>
<sequence length="863" mass="99504">MTEKVDLVFNYGGKWVLSPQVVYIKKLDETWHGYDVDLLSYIDICSEFIEKYGFRAVKQLLVTGPTGRYYLLEDDSSIRTLQSALSSQFSVLQLFVVDEGEATIVILNICDLNKPYPAMPVEVATDCESNEEDEDQNEPIPSDYNSDELEVFRKEKNREISDKLDRFLELEKGMCFKDFKEAKRIVSFYSIVRKVALKVEKSDSTRLRYLCDIGCPFECLISEDRKNQGFKIKTLNTKHSCGENAFKNRRATQEALAHYFKKKLQNNPKYSVNDMRQDLDDNFNLNVSYSKMKRVKRLVSEKLEGSYIDEFNKLEGYAQELRDNNPGTDVIINISRDALEQGKRRFLRMYGLLDAVSQVFPKAHHRWCARHIEANWSKAWKDVQMRKLLWCSAWSTYEEESHDQLKVMGAVSKQVAKDLVWYPAQNWCRAYFDTVCKNHSCENNFTESFNKWILEARAKPIIKMLENIRIKIMNRLQKLEDEGKNWKGDFSPYAMKLYDDFNIIAQCCQVQSNGDQGYEVVEGEDRYVVNLNRKKCTCRTWDLTGIPCPHAIKAYLHDKQEPLDQLSWWYSREAYMLVYMHKIQPVRGEKFWKVDPSHAMEPPEIHKLAGRPKLKRKRENDEARKREGVWSASRKGLKMTCGHCSATSHNQRRCPMLQRSKQPAQDVPVSAPQASQEESGSVFMPTPGFISSSSQQSRQPAGPSNSKKIEKKPTGPSKSKRKIVADESEDEQHVAPSSAVADEDRGEHESEDEQTILRPKAISEARTRLQAKKIQIRPTGTRRIGFKGDDNGVSIPTNLPYSPRKLAWKGKETMTSNQLIVEKETRIGKLKAKKGKESTTSDQLTVEKEKRIGKLRAKRGGKK</sequence>
<dbReference type="Pfam" id="PF04434">
    <property type="entry name" value="SWIM"/>
    <property type="match status" value="1"/>
</dbReference>
<evidence type="ECO:0000313" key="8">
    <source>
        <dbReference type="Proteomes" id="UP001234989"/>
    </source>
</evidence>
<protein>
    <recommendedName>
        <fullName evidence="6">SWIM-type domain-containing protein</fullName>
    </recommendedName>
</protein>
<dbReference type="SMART" id="SM00575">
    <property type="entry name" value="ZnF_PMZ"/>
    <property type="match status" value="1"/>
</dbReference>